<proteinExistence type="predicted"/>
<evidence type="ECO:0000259" key="1">
    <source>
        <dbReference type="Pfam" id="PF13456"/>
    </source>
</evidence>
<dbReference type="Proteomes" id="UP000027120">
    <property type="component" value="Unassembled WGS sequence"/>
</dbReference>
<accession>A0A067E4Q6</accession>
<dbReference type="PANTHER" id="PTHR47723">
    <property type="entry name" value="OS05G0353850 PROTEIN"/>
    <property type="match status" value="1"/>
</dbReference>
<dbReference type="InterPro" id="IPR044730">
    <property type="entry name" value="RNase_H-like_dom_plant"/>
</dbReference>
<dbReference type="InterPro" id="IPR036397">
    <property type="entry name" value="RNaseH_sf"/>
</dbReference>
<dbReference type="SUPFAM" id="SSF53098">
    <property type="entry name" value="Ribonuclease H-like"/>
    <property type="match status" value="1"/>
</dbReference>
<organism evidence="2 3">
    <name type="scientific">Citrus sinensis</name>
    <name type="common">Sweet orange</name>
    <name type="synonym">Citrus aurantium var. sinensis</name>
    <dbReference type="NCBI Taxonomy" id="2711"/>
    <lineage>
        <taxon>Eukaryota</taxon>
        <taxon>Viridiplantae</taxon>
        <taxon>Streptophyta</taxon>
        <taxon>Embryophyta</taxon>
        <taxon>Tracheophyta</taxon>
        <taxon>Spermatophyta</taxon>
        <taxon>Magnoliopsida</taxon>
        <taxon>eudicotyledons</taxon>
        <taxon>Gunneridae</taxon>
        <taxon>Pentapetalae</taxon>
        <taxon>rosids</taxon>
        <taxon>malvids</taxon>
        <taxon>Sapindales</taxon>
        <taxon>Rutaceae</taxon>
        <taxon>Aurantioideae</taxon>
        <taxon>Citrus</taxon>
    </lineage>
</organism>
<dbReference type="PANTHER" id="PTHR47723:SF19">
    <property type="entry name" value="POLYNUCLEOTIDYL TRANSFERASE, RIBONUCLEASE H-LIKE SUPERFAMILY PROTEIN"/>
    <property type="match status" value="1"/>
</dbReference>
<dbReference type="InterPro" id="IPR053151">
    <property type="entry name" value="RNase_H-like"/>
</dbReference>
<dbReference type="GO" id="GO:0004523">
    <property type="term" value="F:RNA-DNA hybrid ribonuclease activity"/>
    <property type="evidence" value="ECO:0007669"/>
    <property type="project" value="InterPro"/>
</dbReference>
<reference evidence="2 3" key="1">
    <citation type="submission" date="2014-04" db="EMBL/GenBank/DDBJ databases">
        <authorList>
            <consortium name="International Citrus Genome Consortium"/>
            <person name="Gmitter F."/>
            <person name="Chen C."/>
            <person name="Farmerie W."/>
            <person name="Harkins T."/>
            <person name="Desany B."/>
            <person name="Mohiuddin M."/>
            <person name="Kodira C."/>
            <person name="Borodovsky M."/>
            <person name="Lomsadze A."/>
            <person name="Burns P."/>
            <person name="Jenkins J."/>
            <person name="Prochnik S."/>
            <person name="Shu S."/>
            <person name="Chapman J."/>
            <person name="Pitluck S."/>
            <person name="Schmutz J."/>
            <person name="Rokhsar D."/>
        </authorList>
    </citation>
    <scope>NUCLEOTIDE SEQUENCE</scope>
</reference>
<dbReference type="InterPro" id="IPR002156">
    <property type="entry name" value="RNaseH_domain"/>
</dbReference>
<dbReference type="Pfam" id="PF13456">
    <property type="entry name" value="RVT_3"/>
    <property type="match status" value="1"/>
</dbReference>
<keyword evidence="3" id="KW-1185">Reference proteome</keyword>
<feature type="domain" description="RNase H type-1" evidence="1">
    <location>
        <begin position="2"/>
        <end position="120"/>
    </location>
</feature>
<name>A0A067E4Q6_CITSI</name>
<dbReference type="EMBL" id="KK785129">
    <property type="protein sequence ID" value="KDO48865.1"/>
    <property type="molecule type" value="Genomic_DNA"/>
</dbReference>
<dbReference type="AlphaFoldDB" id="A0A067E4Q6"/>
<dbReference type="GO" id="GO:0003676">
    <property type="term" value="F:nucleic acid binding"/>
    <property type="evidence" value="ECO:0007669"/>
    <property type="project" value="InterPro"/>
</dbReference>
<protein>
    <recommendedName>
        <fullName evidence="1">RNase H type-1 domain-containing protein</fullName>
    </recommendedName>
</protein>
<feature type="non-terminal residue" evidence="2">
    <location>
        <position position="1"/>
    </location>
</feature>
<sequence length="127" mass="13986">INVDATVDVEKQVAGLGVVIRDDKDNCIVAAIISYRIFTNVAMAEAAAIKWGMQVALKTGLVSALLESDCLEVVQIVNNRCSSMVEISWMISEILEMNNSFQNFRAQHTATINNSAAHALRFKICKR</sequence>
<evidence type="ECO:0000313" key="3">
    <source>
        <dbReference type="Proteomes" id="UP000027120"/>
    </source>
</evidence>
<evidence type="ECO:0000313" key="2">
    <source>
        <dbReference type="EMBL" id="KDO48865.1"/>
    </source>
</evidence>
<dbReference type="STRING" id="2711.A0A067E4Q6"/>
<dbReference type="CDD" id="cd06222">
    <property type="entry name" value="RNase_H_like"/>
    <property type="match status" value="1"/>
</dbReference>
<dbReference type="Gene3D" id="3.30.420.10">
    <property type="entry name" value="Ribonuclease H-like superfamily/Ribonuclease H"/>
    <property type="match status" value="1"/>
</dbReference>
<dbReference type="InterPro" id="IPR012337">
    <property type="entry name" value="RNaseH-like_sf"/>
</dbReference>
<dbReference type="SMR" id="A0A067E4Q6"/>
<gene>
    <name evidence="2" type="ORF">CISIN_1g038317mg</name>
</gene>